<dbReference type="PANTHER" id="PTHR47504">
    <property type="entry name" value="RIGHT ORIGIN-BINDING PROTEIN"/>
    <property type="match status" value="1"/>
</dbReference>
<protein>
    <submittedName>
        <fullName evidence="5">AraC family transcriptional regulator</fullName>
    </submittedName>
</protein>
<proteinExistence type="predicted"/>
<dbReference type="Pfam" id="PF06445">
    <property type="entry name" value="GyrI-like"/>
    <property type="match status" value="1"/>
</dbReference>
<dbReference type="Gene3D" id="1.10.10.60">
    <property type="entry name" value="Homeodomain-like"/>
    <property type="match status" value="2"/>
</dbReference>
<evidence type="ECO:0000256" key="1">
    <source>
        <dbReference type="ARBA" id="ARBA00023015"/>
    </source>
</evidence>
<evidence type="ECO:0000259" key="4">
    <source>
        <dbReference type="PROSITE" id="PS01124"/>
    </source>
</evidence>
<keyword evidence="3" id="KW-0804">Transcription</keyword>
<organism evidence="5 6">
    <name type="scientific">Shewanella corallii</name>
    <dbReference type="NCBI Taxonomy" id="560080"/>
    <lineage>
        <taxon>Bacteria</taxon>
        <taxon>Pseudomonadati</taxon>
        <taxon>Pseudomonadota</taxon>
        <taxon>Gammaproteobacteria</taxon>
        <taxon>Alteromonadales</taxon>
        <taxon>Shewanellaceae</taxon>
        <taxon>Shewanella</taxon>
    </lineage>
</organism>
<dbReference type="InterPro" id="IPR029442">
    <property type="entry name" value="GyrI-like"/>
</dbReference>
<dbReference type="Gene3D" id="3.20.80.10">
    <property type="entry name" value="Regulatory factor, effector binding domain"/>
    <property type="match status" value="1"/>
</dbReference>
<dbReference type="InterPro" id="IPR011256">
    <property type="entry name" value="Reg_factor_effector_dom_sf"/>
</dbReference>
<evidence type="ECO:0000256" key="3">
    <source>
        <dbReference type="ARBA" id="ARBA00023163"/>
    </source>
</evidence>
<reference evidence="5 6" key="1">
    <citation type="submission" date="2022-01" db="EMBL/GenBank/DDBJ databases">
        <title>Whole genome-based taxonomy of the Shewanellaceae.</title>
        <authorList>
            <person name="Martin-Rodriguez A.J."/>
        </authorList>
    </citation>
    <scope>NUCLEOTIDE SEQUENCE [LARGE SCALE GENOMIC DNA]</scope>
    <source>
        <strain evidence="5 6">DSM 21332</strain>
    </source>
</reference>
<dbReference type="SMART" id="SM00342">
    <property type="entry name" value="HTH_ARAC"/>
    <property type="match status" value="1"/>
</dbReference>
<dbReference type="InterPro" id="IPR009057">
    <property type="entry name" value="Homeodomain-like_sf"/>
</dbReference>
<dbReference type="InterPro" id="IPR050959">
    <property type="entry name" value="MarA-like"/>
</dbReference>
<dbReference type="Proteomes" id="UP001202831">
    <property type="component" value="Unassembled WGS sequence"/>
</dbReference>
<dbReference type="EMBL" id="JAKIKT010000001">
    <property type="protein sequence ID" value="MCL2912935.1"/>
    <property type="molecule type" value="Genomic_DNA"/>
</dbReference>
<dbReference type="SUPFAM" id="SSF55136">
    <property type="entry name" value="Probable bacterial effector-binding domain"/>
    <property type="match status" value="1"/>
</dbReference>
<dbReference type="PANTHER" id="PTHR47504:SF5">
    <property type="entry name" value="RIGHT ORIGIN-BINDING PROTEIN"/>
    <property type="match status" value="1"/>
</dbReference>
<gene>
    <name evidence="5" type="ORF">L2725_03940</name>
</gene>
<evidence type="ECO:0000313" key="6">
    <source>
        <dbReference type="Proteomes" id="UP001202831"/>
    </source>
</evidence>
<dbReference type="PROSITE" id="PS01124">
    <property type="entry name" value="HTH_ARAC_FAMILY_2"/>
    <property type="match status" value="1"/>
</dbReference>
<accession>A0ABT0N423</accession>
<dbReference type="Pfam" id="PF12833">
    <property type="entry name" value="HTH_18"/>
    <property type="match status" value="1"/>
</dbReference>
<dbReference type="InterPro" id="IPR020449">
    <property type="entry name" value="Tscrpt_reg_AraC-type_HTH"/>
</dbReference>
<name>A0ABT0N423_9GAMM</name>
<keyword evidence="6" id="KW-1185">Reference proteome</keyword>
<comment type="caution">
    <text evidence="5">The sequence shown here is derived from an EMBL/GenBank/DDBJ whole genome shotgun (WGS) entry which is preliminary data.</text>
</comment>
<feature type="domain" description="HTH araC/xylS-type" evidence="4">
    <location>
        <begin position="2"/>
        <end position="100"/>
    </location>
</feature>
<dbReference type="RefSeq" id="WP_249247733.1">
    <property type="nucleotide sequence ID" value="NZ_JAKIKT010000001.1"/>
</dbReference>
<dbReference type="InterPro" id="IPR010499">
    <property type="entry name" value="AraC_E-bd"/>
</dbReference>
<dbReference type="PRINTS" id="PR00032">
    <property type="entry name" value="HTHARAC"/>
</dbReference>
<sequence length="286" mass="32528">MTMAIDYIEENLSGELSIDDAAREAFSSRYHFHRMFYAMVGVTPAEYIRRRKLTMAAAELAGGQGRVVDIAARYGYDSPNAFTRAFRSLHGINPGKVRAGQVLLSTYDRISLNSNRSGTAMLEYKIVEKPEFRVLGKSQEFSFEKFVAEGPEFWKQYVGSDEYKSLLALNMGLGGEVTQAPLLSVYFPDEQERRQTFTDVLGIESLSEVTSDEFSAHIVPTATYAEFSCTYQSSMKTNKYIYGEWFTATGYQRDGSKPDVLAYFPLPFRPVKEMLLRWWIPVMKKV</sequence>
<dbReference type="SUPFAM" id="SSF46689">
    <property type="entry name" value="Homeodomain-like"/>
    <property type="match status" value="2"/>
</dbReference>
<keyword evidence="2" id="KW-0238">DNA-binding</keyword>
<dbReference type="InterPro" id="IPR018062">
    <property type="entry name" value="HTH_AraC-typ_CS"/>
</dbReference>
<keyword evidence="1" id="KW-0805">Transcription regulation</keyword>
<dbReference type="InterPro" id="IPR018060">
    <property type="entry name" value="HTH_AraC"/>
</dbReference>
<evidence type="ECO:0000256" key="2">
    <source>
        <dbReference type="ARBA" id="ARBA00023125"/>
    </source>
</evidence>
<dbReference type="SMART" id="SM00871">
    <property type="entry name" value="AraC_E_bind"/>
    <property type="match status" value="1"/>
</dbReference>
<dbReference type="PROSITE" id="PS00041">
    <property type="entry name" value="HTH_ARAC_FAMILY_1"/>
    <property type="match status" value="1"/>
</dbReference>
<evidence type="ECO:0000313" key="5">
    <source>
        <dbReference type="EMBL" id="MCL2912935.1"/>
    </source>
</evidence>